<name>A0A0C3E471_9AGAM</name>
<sequence length="544" mass="62588">LQLQNAELKKALQVQQEQVSELRTQLSSLRGELSTTTASYERLFSKVIPTPNNSIQLSSFQPFFRILKFARAASSKLPVYQREDYDGQFYWTEESFVKEHHSGLSGLTVFQDEHSGPVPFLVGENGIVVSGPRQDQLFRFGRILYNTLQRYEMAPRVWDDIDVYALEWFCLAMRIRCLEFRLCDDHWKAEAFASMNYGKWQQPHGATLTNSDSEMIWVRQLQRTETGTLERAQEFPVSQSGLASQEPCRHKEIAVQVTDICLPDEPEPVGDNYATSAATHTPTDDAISDTPPVQDDDVDLPSYPILCPVGLSFSCNLISMDPVEVHGEDPPDYSELKAAECSRADAIKAVHKEKRQQYEILKGDPTYKGKARGKEKKQHNVCARRELGDFISSCLDDLEYEREQARRRALQGRRMAKSRTSVRRLQAEKLATIDPSAAKQEQKGREKRADVRRRLDSFAKYVDHVERAYRKEESLLLTRQFSEESTSDRDDFLMKRKEELELEEGPLATKKRLSRMLPDFKLYHGIVISQRVKEFRMKQVDAEK</sequence>
<dbReference type="EMBL" id="KN822036">
    <property type="protein sequence ID" value="KIM63264.1"/>
    <property type="molecule type" value="Genomic_DNA"/>
</dbReference>
<feature type="non-terminal residue" evidence="2">
    <location>
        <position position="1"/>
    </location>
</feature>
<feature type="non-terminal residue" evidence="2">
    <location>
        <position position="544"/>
    </location>
</feature>
<dbReference type="HOGENOM" id="CLU_475359_0_0_1"/>
<reference evidence="2 3" key="1">
    <citation type="submission" date="2014-04" db="EMBL/GenBank/DDBJ databases">
        <authorList>
            <consortium name="DOE Joint Genome Institute"/>
            <person name="Kuo A."/>
            <person name="Kohler A."/>
            <person name="Nagy L.G."/>
            <person name="Floudas D."/>
            <person name="Copeland A."/>
            <person name="Barry K.W."/>
            <person name="Cichocki N."/>
            <person name="Veneault-Fourrey C."/>
            <person name="LaButti K."/>
            <person name="Lindquist E.A."/>
            <person name="Lipzen A."/>
            <person name="Lundell T."/>
            <person name="Morin E."/>
            <person name="Murat C."/>
            <person name="Sun H."/>
            <person name="Tunlid A."/>
            <person name="Henrissat B."/>
            <person name="Grigoriev I.V."/>
            <person name="Hibbett D.S."/>
            <person name="Martin F."/>
            <person name="Nordberg H.P."/>
            <person name="Cantor M.N."/>
            <person name="Hua S.X."/>
        </authorList>
    </citation>
    <scope>NUCLEOTIDE SEQUENCE [LARGE SCALE GENOMIC DNA]</scope>
    <source>
        <strain evidence="2 3">Foug A</strain>
    </source>
</reference>
<feature type="coiled-coil region" evidence="1">
    <location>
        <begin position="5"/>
        <end position="32"/>
    </location>
</feature>
<dbReference type="OrthoDB" id="2662178at2759"/>
<protein>
    <submittedName>
        <fullName evidence="2">Uncharacterized protein</fullName>
    </submittedName>
</protein>
<evidence type="ECO:0000313" key="3">
    <source>
        <dbReference type="Proteomes" id="UP000053989"/>
    </source>
</evidence>
<gene>
    <name evidence="2" type="ORF">SCLCIDRAFT_73900</name>
</gene>
<accession>A0A0C3E471</accession>
<dbReference type="AlphaFoldDB" id="A0A0C3E471"/>
<dbReference type="STRING" id="1036808.A0A0C3E471"/>
<reference evidence="3" key="2">
    <citation type="submission" date="2015-01" db="EMBL/GenBank/DDBJ databases">
        <title>Evolutionary Origins and Diversification of the Mycorrhizal Mutualists.</title>
        <authorList>
            <consortium name="DOE Joint Genome Institute"/>
            <consortium name="Mycorrhizal Genomics Consortium"/>
            <person name="Kohler A."/>
            <person name="Kuo A."/>
            <person name="Nagy L.G."/>
            <person name="Floudas D."/>
            <person name="Copeland A."/>
            <person name="Barry K.W."/>
            <person name="Cichocki N."/>
            <person name="Veneault-Fourrey C."/>
            <person name="LaButti K."/>
            <person name="Lindquist E.A."/>
            <person name="Lipzen A."/>
            <person name="Lundell T."/>
            <person name="Morin E."/>
            <person name="Murat C."/>
            <person name="Riley R."/>
            <person name="Ohm R."/>
            <person name="Sun H."/>
            <person name="Tunlid A."/>
            <person name="Henrissat B."/>
            <person name="Grigoriev I.V."/>
            <person name="Hibbett D.S."/>
            <person name="Martin F."/>
        </authorList>
    </citation>
    <scope>NUCLEOTIDE SEQUENCE [LARGE SCALE GENOMIC DNA]</scope>
    <source>
        <strain evidence="3">Foug A</strain>
    </source>
</reference>
<keyword evidence="1" id="KW-0175">Coiled coil</keyword>
<dbReference type="InParanoid" id="A0A0C3E471"/>
<organism evidence="2 3">
    <name type="scientific">Scleroderma citrinum Foug A</name>
    <dbReference type="NCBI Taxonomy" id="1036808"/>
    <lineage>
        <taxon>Eukaryota</taxon>
        <taxon>Fungi</taxon>
        <taxon>Dikarya</taxon>
        <taxon>Basidiomycota</taxon>
        <taxon>Agaricomycotina</taxon>
        <taxon>Agaricomycetes</taxon>
        <taxon>Agaricomycetidae</taxon>
        <taxon>Boletales</taxon>
        <taxon>Sclerodermatineae</taxon>
        <taxon>Sclerodermataceae</taxon>
        <taxon>Scleroderma</taxon>
    </lineage>
</organism>
<proteinExistence type="predicted"/>
<evidence type="ECO:0000256" key="1">
    <source>
        <dbReference type="SAM" id="Coils"/>
    </source>
</evidence>
<evidence type="ECO:0000313" key="2">
    <source>
        <dbReference type="EMBL" id="KIM63264.1"/>
    </source>
</evidence>
<dbReference type="Proteomes" id="UP000053989">
    <property type="component" value="Unassembled WGS sequence"/>
</dbReference>
<keyword evidence="3" id="KW-1185">Reference proteome</keyword>